<comment type="caution">
    <text evidence="5">The sequence shown here is derived from an EMBL/GenBank/DDBJ whole genome shotgun (WGS) entry which is preliminary data.</text>
</comment>
<dbReference type="Pfam" id="PF13193">
    <property type="entry name" value="AMP-binding_C"/>
    <property type="match status" value="1"/>
</dbReference>
<dbReference type="GO" id="GO:0016874">
    <property type="term" value="F:ligase activity"/>
    <property type="evidence" value="ECO:0007669"/>
    <property type="project" value="UniProtKB-KW"/>
</dbReference>
<dbReference type="InterPro" id="IPR025110">
    <property type="entry name" value="AMP-bd_C"/>
</dbReference>
<dbReference type="InterPro" id="IPR000873">
    <property type="entry name" value="AMP-dep_synth/lig_dom"/>
</dbReference>
<dbReference type="PANTHER" id="PTHR43201:SF5">
    <property type="entry name" value="MEDIUM-CHAIN ACYL-COA LIGASE ACSF2, MITOCHONDRIAL"/>
    <property type="match status" value="1"/>
</dbReference>
<evidence type="ECO:0000259" key="4">
    <source>
        <dbReference type="Pfam" id="PF13193"/>
    </source>
</evidence>
<reference evidence="5" key="1">
    <citation type="submission" date="2023-07" db="EMBL/GenBank/DDBJ databases">
        <authorList>
            <person name="Kim M.K."/>
        </authorList>
    </citation>
    <scope>NUCLEOTIDE SEQUENCE</scope>
    <source>
        <strain evidence="5">CA1-15</strain>
    </source>
</reference>
<feature type="domain" description="AMP-dependent synthetase/ligase" evidence="3">
    <location>
        <begin position="16"/>
        <end position="365"/>
    </location>
</feature>
<evidence type="ECO:0000259" key="3">
    <source>
        <dbReference type="Pfam" id="PF00501"/>
    </source>
</evidence>
<name>A0ABT8ZWW8_9SPHN</name>
<organism evidence="5 6">
    <name type="scientific">Sphingomonas immobilis</name>
    <dbReference type="NCBI Taxonomy" id="3063997"/>
    <lineage>
        <taxon>Bacteria</taxon>
        <taxon>Pseudomonadati</taxon>
        <taxon>Pseudomonadota</taxon>
        <taxon>Alphaproteobacteria</taxon>
        <taxon>Sphingomonadales</taxon>
        <taxon>Sphingomonadaceae</taxon>
        <taxon>Sphingomonas</taxon>
    </lineage>
</organism>
<evidence type="ECO:0000256" key="2">
    <source>
        <dbReference type="ARBA" id="ARBA00022598"/>
    </source>
</evidence>
<dbReference type="RefSeq" id="WP_304560535.1">
    <property type="nucleotide sequence ID" value="NZ_JAUQSZ010000004.1"/>
</dbReference>
<dbReference type="Proteomes" id="UP001176468">
    <property type="component" value="Unassembled WGS sequence"/>
</dbReference>
<keyword evidence="2 5" id="KW-0436">Ligase</keyword>
<comment type="similarity">
    <text evidence="1">Belongs to the ATP-dependent AMP-binding enzyme family.</text>
</comment>
<keyword evidence="6" id="KW-1185">Reference proteome</keyword>
<proteinExistence type="inferred from homology"/>
<evidence type="ECO:0000313" key="6">
    <source>
        <dbReference type="Proteomes" id="UP001176468"/>
    </source>
</evidence>
<protein>
    <submittedName>
        <fullName evidence="5">Fatty acid--CoA ligase family protein</fullName>
    </submittedName>
</protein>
<evidence type="ECO:0000313" key="5">
    <source>
        <dbReference type="EMBL" id="MDO7842065.1"/>
    </source>
</evidence>
<gene>
    <name evidence="5" type="ORF">Q5H94_06995</name>
</gene>
<dbReference type="EMBL" id="JAUQSZ010000004">
    <property type="protein sequence ID" value="MDO7842065.1"/>
    <property type="molecule type" value="Genomic_DNA"/>
</dbReference>
<dbReference type="InterPro" id="IPR045851">
    <property type="entry name" value="AMP-bd_C_sf"/>
</dbReference>
<dbReference type="CDD" id="cd04433">
    <property type="entry name" value="AFD_class_I"/>
    <property type="match status" value="1"/>
</dbReference>
<dbReference type="SUPFAM" id="SSF56801">
    <property type="entry name" value="Acetyl-CoA synthetase-like"/>
    <property type="match status" value="1"/>
</dbReference>
<evidence type="ECO:0000256" key="1">
    <source>
        <dbReference type="ARBA" id="ARBA00006432"/>
    </source>
</evidence>
<dbReference type="Gene3D" id="3.40.50.12780">
    <property type="entry name" value="N-terminal domain of ligase-like"/>
    <property type="match status" value="1"/>
</dbReference>
<feature type="domain" description="AMP-binding enzyme C-terminal" evidence="4">
    <location>
        <begin position="415"/>
        <end position="486"/>
    </location>
</feature>
<dbReference type="PANTHER" id="PTHR43201">
    <property type="entry name" value="ACYL-COA SYNTHETASE"/>
    <property type="match status" value="1"/>
</dbReference>
<dbReference type="Pfam" id="PF00501">
    <property type="entry name" value="AMP-binding"/>
    <property type="match status" value="1"/>
</dbReference>
<accession>A0ABT8ZWW8</accession>
<dbReference type="InterPro" id="IPR042099">
    <property type="entry name" value="ANL_N_sf"/>
</dbReference>
<dbReference type="Gene3D" id="3.30.300.30">
    <property type="match status" value="1"/>
</dbReference>
<sequence>MASIGQQLDAVMAIDPAAPTFIGPDERWRTWGDFAAAIAATRAILDDVAPEPGARVGILLRNRAAQVTAMLSVIGSGRCMVVLNPALPAARLLEDVGTLELAAIIGEGGDLDLAGFRDRAGGAGTALIELTGDLAAPRLATPGARGRARVAQEGVALEMLTSGTTGPPKRIPLTRIAFEMALSGATVYERGRAPGDAPKLRDTVAVLTNPIAHIGGLFAILSTLLAGRRVCMLERFSVEAWRKAIVQYRPKVASVVPAALRMVLDADIPPEDLASLTALRCGTAPLDPQIAREFLQRYDLPVLQNYGATEFVGGVAGWTLPDFRAHFEQKSDSSGRLHADVGARIVDPDSGDVLPDGAEGLLELKTAMIGGVDRWHRTTDRAVIDADRFLFIRGRADNAIIRGGFKVHPDDVVKALEAHPAVREASVVGLPDPRLGQVPAAAIIPRNGTVVSAEELQAFVRDTLSAYQIPVRFLFVDTLPRTPSMKPALPEVAKLFAHEATPA</sequence>